<proteinExistence type="inferred from homology"/>
<keyword evidence="4" id="KW-1185">Reference proteome</keyword>
<dbReference type="PANTHER" id="PTHR12455">
    <property type="entry name" value="NUCLEOLAR COMPLEX PROTEIN 4"/>
    <property type="match status" value="1"/>
</dbReference>
<reference evidence="3 4" key="1">
    <citation type="submission" date="2024-04" db="EMBL/GenBank/DDBJ databases">
        <title>Tritrichomonas musculus Genome.</title>
        <authorList>
            <person name="Alves-Ferreira E."/>
            <person name="Grigg M."/>
            <person name="Lorenzi H."/>
            <person name="Galac M."/>
        </authorList>
    </citation>
    <scope>NUCLEOTIDE SEQUENCE [LARGE SCALE GENOMIC DNA]</scope>
    <source>
        <strain evidence="3 4">EAF2021</strain>
    </source>
</reference>
<feature type="domain" description="CCAAT-binding factor" evidence="2">
    <location>
        <begin position="229"/>
        <end position="324"/>
    </location>
</feature>
<sequence>MKIRGVLATDKGMNELNQILNILNSADDMFDDAFTELSSFFCRHLKTNLLPVKPTTEFSSPVQKQVYTWLDSRYQTFCEYLNNNNIPITKNIEQNIQSLLESDSKKTLIPLAAKLFIHNNLFTENQFVSSLPEFQETVYSKITEILPQCQDVALRVLTTEFPNSKTSNTFSNLFLKYVSLKQEEDSFIQMLNNFDSVLSRVDDKLVTYDFLHEQFDSDSLSSSLSLPYLVIVAQSSAVDSQKFYQTAFKSISPQSLSSPHRAKYLDTLVRVLSPKTRPVSEVTCFAAKLSRMLPLIPVDAQLDVLSIFQTLVRAHESVSKLLEPFQTDIKVANVYGNLEECTSQTLWEVRALRGSQIPGLSEEARTLGQRWVPPDFCSFKLQDAVESIKPRPKAPQRAGNWMTNLDQTIWNFH</sequence>
<evidence type="ECO:0000313" key="4">
    <source>
        <dbReference type="Proteomes" id="UP001470230"/>
    </source>
</evidence>
<comment type="similarity">
    <text evidence="1">Belongs to the CBF/MAK21 family.</text>
</comment>
<evidence type="ECO:0000256" key="1">
    <source>
        <dbReference type="ARBA" id="ARBA00007797"/>
    </source>
</evidence>
<dbReference type="InterPro" id="IPR005612">
    <property type="entry name" value="CCAAT-binding_factor"/>
</dbReference>
<name>A0ABR2KA82_9EUKA</name>
<evidence type="ECO:0000259" key="2">
    <source>
        <dbReference type="Pfam" id="PF03914"/>
    </source>
</evidence>
<organism evidence="3 4">
    <name type="scientific">Tritrichomonas musculus</name>
    <dbReference type="NCBI Taxonomy" id="1915356"/>
    <lineage>
        <taxon>Eukaryota</taxon>
        <taxon>Metamonada</taxon>
        <taxon>Parabasalia</taxon>
        <taxon>Tritrichomonadida</taxon>
        <taxon>Tritrichomonadidae</taxon>
        <taxon>Tritrichomonas</taxon>
    </lineage>
</organism>
<dbReference type="Pfam" id="PF03914">
    <property type="entry name" value="CBF"/>
    <property type="match status" value="1"/>
</dbReference>
<dbReference type="Proteomes" id="UP001470230">
    <property type="component" value="Unassembled WGS sequence"/>
</dbReference>
<comment type="caution">
    <text evidence="3">The sequence shown here is derived from an EMBL/GenBank/DDBJ whole genome shotgun (WGS) entry which is preliminary data.</text>
</comment>
<dbReference type="InterPro" id="IPR027193">
    <property type="entry name" value="Noc4"/>
</dbReference>
<protein>
    <submittedName>
        <fullName evidence="3">Nucleolar complex protein 4</fullName>
    </submittedName>
</protein>
<accession>A0ABR2KA82</accession>
<dbReference type="EMBL" id="JAPFFF010000006">
    <property type="protein sequence ID" value="KAK8887676.1"/>
    <property type="molecule type" value="Genomic_DNA"/>
</dbReference>
<dbReference type="PANTHER" id="PTHR12455:SF0">
    <property type="entry name" value="NUCLEOLAR COMPLEX PROTEIN 4 HOMOLOG"/>
    <property type="match status" value="1"/>
</dbReference>
<gene>
    <name evidence="3" type="ORF">M9Y10_038729</name>
</gene>
<evidence type="ECO:0000313" key="3">
    <source>
        <dbReference type="EMBL" id="KAK8887676.1"/>
    </source>
</evidence>